<dbReference type="SUPFAM" id="SSF144232">
    <property type="entry name" value="HIT/MYND zinc finger-like"/>
    <property type="match status" value="1"/>
</dbReference>
<protein>
    <submittedName>
        <fullName evidence="10">SET and MYND domain-containing protein 4-like</fullName>
    </submittedName>
</protein>
<keyword evidence="3" id="KW-0949">S-adenosyl-L-methionine</keyword>
<dbReference type="Pfam" id="PF01753">
    <property type="entry name" value="zf-MYND"/>
    <property type="match status" value="1"/>
</dbReference>
<keyword evidence="9" id="KW-1185">Reference proteome</keyword>
<evidence type="ECO:0000256" key="6">
    <source>
        <dbReference type="ARBA" id="ARBA00022833"/>
    </source>
</evidence>
<dbReference type="PROSITE" id="PS50865">
    <property type="entry name" value="ZF_MYND_2"/>
    <property type="match status" value="1"/>
</dbReference>
<dbReference type="Proteomes" id="UP000079169">
    <property type="component" value="Unplaced"/>
</dbReference>
<dbReference type="GO" id="GO:0042826">
    <property type="term" value="F:histone deacetylase binding"/>
    <property type="evidence" value="ECO:0007669"/>
    <property type="project" value="TreeGrafter"/>
</dbReference>
<dbReference type="InterPro" id="IPR046341">
    <property type="entry name" value="SET_dom_sf"/>
</dbReference>
<dbReference type="GO" id="GO:0008270">
    <property type="term" value="F:zinc ion binding"/>
    <property type="evidence" value="ECO:0007669"/>
    <property type="project" value="UniProtKB-KW"/>
</dbReference>
<evidence type="ECO:0000256" key="1">
    <source>
        <dbReference type="ARBA" id="ARBA00022603"/>
    </source>
</evidence>
<dbReference type="Gene3D" id="1.10.220.160">
    <property type="match status" value="1"/>
</dbReference>
<dbReference type="PaxDb" id="121845-A0A3Q0IZX4"/>
<keyword evidence="4" id="KW-0479">Metal-binding</keyword>
<evidence type="ECO:0000313" key="9">
    <source>
        <dbReference type="Proteomes" id="UP000079169"/>
    </source>
</evidence>
<dbReference type="InterPro" id="IPR011990">
    <property type="entry name" value="TPR-like_helical_dom_sf"/>
</dbReference>
<gene>
    <name evidence="10" type="primary">LOC103510381</name>
</gene>
<keyword evidence="1" id="KW-0489">Methyltransferase</keyword>
<keyword evidence="2" id="KW-0808">Transferase</keyword>
<dbReference type="STRING" id="121845.A0A3Q0IZX4"/>
<dbReference type="GO" id="GO:0005737">
    <property type="term" value="C:cytoplasm"/>
    <property type="evidence" value="ECO:0007669"/>
    <property type="project" value="TreeGrafter"/>
</dbReference>
<dbReference type="AlphaFoldDB" id="A0A3Q0IZX4"/>
<dbReference type="InterPro" id="IPR044421">
    <property type="entry name" value="SMYD4_SET"/>
</dbReference>
<dbReference type="PROSITE" id="PS01360">
    <property type="entry name" value="ZF_MYND_1"/>
    <property type="match status" value="1"/>
</dbReference>
<feature type="domain" description="MYND-type" evidence="8">
    <location>
        <begin position="279"/>
        <end position="319"/>
    </location>
</feature>
<dbReference type="PANTHER" id="PTHR46165">
    <property type="entry name" value="SET AND MYND DOMAIN-CONTAINING PROTEIN 4"/>
    <property type="match status" value="1"/>
</dbReference>
<dbReference type="GO" id="GO:0005634">
    <property type="term" value="C:nucleus"/>
    <property type="evidence" value="ECO:0007669"/>
    <property type="project" value="TreeGrafter"/>
</dbReference>
<evidence type="ECO:0000256" key="2">
    <source>
        <dbReference type="ARBA" id="ARBA00022679"/>
    </source>
</evidence>
<accession>A0A3Q0IZX4</accession>
<evidence type="ECO:0000259" key="8">
    <source>
        <dbReference type="PROSITE" id="PS50865"/>
    </source>
</evidence>
<dbReference type="CDD" id="cd10536">
    <property type="entry name" value="SET_SMYD4"/>
    <property type="match status" value="1"/>
</dbReference>
<evidence type="ECO:0000256" key="3">
    <source>
        <dbReference type="ARBA" id="ARBA00022691"/>
    </source>
</evidence>
<keyword evidence="5 7" id="KW-0863">Zinc-finger</keyword>
<dbReference type="GO" id="GO:0032259">
    <property type="term" value="P:methylation"/>
    <property type="evidence" value="ECO:0007669"/>
    <property type="project" value="UniProtKB-KW"/>
</dbReference>
<name>A0A3Q0IZX4_DIACI</name>
<dbReference type="GO" id="GO:0008168">
    <property type="term" value="F:methyltransferase activity"/>
    <property type="evidence" value="ECO:0007669"/>
    <property type="project" value="UniProtKB-KW"/>
</dbReference>
<organism evidence="9 10">
    <name type="scientific">Diaphorina citri</name>
    <name type="common">Asian citrus psyllid</name>
    <dbReference type="NCBI Taxonomy" id="121845"/>
    <lineage>
        <taxon>Eukaryota</taxon>
        <taxon>Metazoa</taxon>
        <taxon>Ecdysozoa</taxon>
        <taxon>Arthropoda</taxon>
        <taxon>Hexapoda</taxon>
        <taxon>Insecta</taxon>
        <taxon>Pterygota</taxon>
        <taxon>Neoptera</taxon>
        <taxon>Paraneoptera</taxon>
        <taxon>Hemiptera</taxon>
        <taxon>Sternorrhyncha</taxon>
        <taxon>Psylloidea</taxon>
        <taxon>Psyllidae</taxon>
        <taxon>Diaphorininae</taxon>
        <taxon>Diaphorina</taxon>
    </lineage>
</organism>
<dbReference type="InterPro" id="IPR052097">
    <property type="entry name" value="SET-MYND_domain_protein"/>
</dbReference>
<dbReference type="KEGG" id="dci:103510381"/>
<dbReference type="Gene3D" id="6.10.140.2220">
    <property type="match status" value="1"/>
</dbReference>
<dbReference type="PANTHER" id="PTHR46165:SF5">
    <property type="entry name" value="RE32936P"/>
    <property type="match status" value="1"/>
</dbReference>
<dbReference type="InterPro" id="IPR002893">
    <property type="entry name" value="Znf_MYND"/>
</dbReference>
<dbReference type="RefSeq" id="XP_026680238.1">
    <property type="nucleotide sequence ID" value="XM_026824437.1"/>
</dbReference>
<proteinExistence type="predicted"/>
<sequence>MDEEKYRHICNVKTIYSDKKGFFEDYIEHMTDVVGEEWIFKTFRSPQTDQDRINNCFANKDLSSALESVCTNVQEIYRAKSESVALQRKNEAKIYEEAGNFTTSMILINQALVRAPKGSNVYIESLKTRTILSIKMKHYADALHDTHLCLKEKLTPEQIIEGTDLYFQDGKPPKISCSLEIQQSDLAGRFMTAKENISSGETLVIEEPYASCLLPEKLGTNCQNCLKRPLMTFHVPVLLKLEEAGRFMTAKENISSGETLVIEEPYASCLLPEKLGTNCQNCLKRLPFTPIPCNECSTSVFCSVDCQKVALSTYHRYECKFMDLLIGSGISILSLTALRIVTQSSVEYFRNYDQPSHPFYKIYSLESHEKRRPAKDFYHRTLTCLFLLFILRKAGYFSQSNKANEDSHVLNEDEALIAQILLKSLQVLQFNAHEVYETLFKTKHHFPNAKINYVGVGIQYLEKKGVCFSFSSPIWDHITGSRLISWRPDRGSWARNSARCTALTLLNEHDDSLLLTGYDDGSLSVYRNYASHEHRLVTSFQALTDTSFVNKSLSTVLNEDEALIAQILLKSLQVLQFNAHEVYETLFKTKHHFPNAKINYVGVGIYPTVSLFNHDCYPAVTRYFNGKNIIVKALRPLKPKEVVAENYGLVFSRKHLIDRQKVLSARYWFECKCRACVENWPLMESLEKYPIRIRCSNDNCGQIIATVKKLEPSAKKVEKKCESCNSTSDLTEIKTKLSELNEMFYRGIEQMNTSCFREAVESLTKFSDQIHELVVPPYKLASLAHEALRNCWSLAGNKWVIPENYSQIKS</sequence>
<dbReference type="Gene3D" id="2.170.270.10">
    <property type="entry name" value="SET domain"/>
    <property type="match status" value="2"/>
</dbReference>
<dbReference type="GeneID" id="103510381"/>
<dbReference type="SUPFAM" id="SSF82199">
    <property type="entry name" value="SET domain"/>
    <property type="match status" value="1"/>
</dbReference>
<evidence type="ECO:0000256" key="4">
    <source>
        <dbReference type="ARBA" id="ARBA00022723"/>
    </source>
</evidence>
<evidence type="ECO:0000313" key="10">
    <source>
        <dbReference type="RefSeq" id="XP_026680238.1"/>
    </source>
</evidence>
<reference evidence="10" key="1">
    <citation type="submission" date="2025-08" db="UniProtKB">
        <authorList>
            <consortium name="RefSeq"/>
        </authorList>
    </citation>
    <scope>IDENTIFICATION</scope>
</reference>
<evidence type="ECO:0000256" key="5">
    <source>
        <dbReference type="ARBA" id="ARBA00022771"/>
    </source>
</evidence>
<keyword evidence="6" id="KW-0862">Zinc</keyword>
<evidence type="ECO:0000256" key="7">
    <source>
        <dbReference type="PROSITE-ProRule" id="PRU00134"/>
    </source>
</evidence>
<dbReference type="Gene3D" id="1.25.40.10">
    <property type="entry name" value="Tetratricopeptide repeat domain"/>
    <property type="match status" value="1"/>
</dbReference>